<feature type="domain" description="DUF7952" evidence="7">
    <location>
        <begin position="182"/>
        <end position="313"/>
    </location>
</feature>
<protein>
    <submittedName>
        <fullName evidence="8">Uncharacterized protein</fullName>
    </submittedName>
</protein>
<feature type="compositionally biased region" description="Basic and acidic residues" evidence="5">
    <location>
        <begin position="643"/>
        <end position="661"/>
    </location>
</feature>
<dbReference type="PANTHER" id="PTHR13859:SF25">
    <property type="entry name" value="ARGININE-GLUTAMIC ACID DIPEPTIDE REPEAT PROTEIN"/>
    <property type="match status" value="1"/>
</dbReference>
<sequence length="955" mass="107021">MPGRGFSVSKRYWFMPIRPIGKQQNNRISVSTILTRVLLMDEENNLMVGETALVEDSSDVEFACGDPKVEPRVGDEFQVEIPPMLSASERAVFLSTPLASDDSSYPFLVGLPVQVMWIDKHQKGQEANGDDDDDVDMNQSLKSLRAKEVVALLRSEASDKNPKSKKQRLNLEAVPELPSSSWEDHQVACFVLGLYTFGKNFTQVKKFMESKRRGEIMLFYFGKFYNSASYHTWCDSRKKRSRKCVYGRKLYSGWRQQLLLSRLVPSVSDDSQIEMLVNVSKSFAEGKITLEKYINALKDLVGLRVLVDAVAIGKGKEDLTVRRAGPVNTKQWFTVSPKHSSVSGLGPAYTSLTSADIINQLKGSSRLSKARCSDIFWEAVWPRLLARGWHSEKPKDRGYNTSKDNIVFIVPGVKRFSRGKLLKGDHYFDSVSDILTKVALEPELLELETGGEIVNESVVASDQSDEESSPPDSQRHRYLKSPSSSRGNLQMKFTVVDTSMAAGGKLCDLRNLKAETIVSEPKTGLGDKDSPMSSKNVEMAQGMPLDAENQVDAPMRFVIVDTSLDHRKKWSGLRRWRRLPSDDTRKGSLRDDSSIKEEETLERVKDQSKRLIKHKSTRREETNHQSVKSAPSSLKRRRLSSCIRREKSLSKENPESDHLRTVCPESDHLSLSAVQHQNSTREEMNEDKERYETVLSVDLNIKSPAQSEKIVTEPSSAVVEIKPNGLSWISGVDNDCSQEEVRTSHELISSEQDSKGACSVSLSEERRASSVPEQEQAVELPSITGANINSSPSKDLGNTRELCSSEQQQHDQQANTDAPRRQSTRKRPLTTRALEALESGFLTTETMETTVKPRKRERSSKKKHSAKVSNRSQLMPDNGSIIAKEQRGEGECKATSSKPLDQIEDTKPSCILNGAVTESKPLDRTYDSQPVKTEHPKLPPIILKLSLKRSRASET</sequence>
<comment type="caution">
    <text evidence="8">The sequence shown here is derived from an EMBL/GenBank/DDBJ whole genome shotgun (WGS) entry which is preliminary data.</text>
</comment>
<evidence type="ECO:0000259" key="6">
    <source>
        <dbReference type="Pfam" id="PF24662"/>
    </source>
</evidence>
<dbReference type="InterPro" id="IPR056067">
    <property type="entry name" value="DUF7650"/>
</dbReference>
<feature type="compositionally biased region" description="Polar residues" evidence="5">
    <location>
        <begin position="801"/>
        <end position="816"/>
    </location>
</feature>
<keyword evidence="3" id="KW-0804">Transcription</keyword>
<dbReference type="InterPro" id="IPR009057">
    <property type="entry name" value="Homeodomain-like_sf"/>
</dbReference>
<feature type="domain" description="DUF7650" evidence="6">
    <location>
        <begin position="355"/>
        <end position="442"/>
    </location>
</feature>
<proteinExistence type="predicted"/>
<keyword evidence="2" id="KW-0805">Transcription regulation</keyword>
<feature type="compositionally biased region" description="Basic residues" evidence="5">
    <location>
        <begin position="852"/>
        <end position="866"/>
    </location>
</feature>
<evidence type="ECO:0000259" key="7">
    <source>
        <dbReference type="Pfam" id="PF25826"/>
    </source>
</evidence>
<evidence type="ECO:0000256" key="3">
    <source>
        <dbReference type="ARBA" id="ARBA00023163"/>
    </source>
</evidence>
<name>A0A8X7SFC9_BRACI</name>
<comment type="subcellular location">
    <subcellularLocation>
        <location evidence="1">Nucleus</location>
    </subcellularLocation>
</comment>
<evidence type="ECO:0000313" key="8">
    <source>
        <dbReference type="EMBL" id="KAG2305471.1"/>
    </source>
</evidence>
<evidence type="ECO:0000313" key="9">
    <source>
        <dbReference type="Proteomes" id="UP000886595"/>
    </source>
</evidence>
<keyword evidence="9" id="KW-1185">Reference proteome</keyword>
<feature type="region of interest" description="Disordered" evidence="5">
    <location>
        <begin position="455"/>
        <end position="485"/>
    </location>
</feature>
<feature type="region of interest" description="Disordered" evidence="5">
    <location>
        <begin position="740"/>
        <end position="874"/>
    </location>
</feature>
<dbReference type="Pfam" id="PF24662">
    <property type="entry name" value="DUF7650"/>
    <property type="match status" value="1"/>
</dbReference>
<dbReference type="GO" id="GO:0005634">
    <property type="term" value="C:nucleus"/>
    <property type="evidence" value="ECO:0007669"/>
    <property type="project" value="UniProtKB-SubCell"/>
</dbReference>
<feature type="compositionally biased region" description="Basic and acidic residues" evidence="5">
    <location>
        <begin position="600"/>
        <end position="609"/>
    </location>
</feature>
<dbReference type="AlphaFoldDB" id="A0A8X7SFC9"/>
<evidence type="ECO:0000256" key="1">
    <source>
        <dbReference type="ARBA" id="ARBA00004123"/>
    </source>
</evidence>
<dbReference type="EMBL" id="JAAMPC010000007">
    <property type="protein sequence ID" value="KAG2305471.1"/>
    <property type="molecule type" value="Genomic_DNA"/>
</dbReference>
<dbReference type="InterPro" id="IPR057712">
    <property type="entry name" value="DUF7952"/>
</dbReference>
<evidence type="ECO:0000256" key="4">
    <source>
        <dbReference type="ARBA" id="ARBA00023242"/>
    </source>
</evidence>
<feature type="compositionally biased region" description="Polar residues" evidence="5">
    <location>
        <begin position="784"/>
        <end position="793"/>
    </location>
</feature>
<dbReference type="Proteomes" id="UP000886595">
    <property type="component" value="Unassembled WGS sequence"/>
</dbReference>
<dbReference type="PANTHER" id="PTHR13859">
    <property type="entry name" value="ATROPHIN-RELATED"/>
    <property type="match status" value="1"/>
</dbReference>
<reference evidence="8 9" key="1">
    <citation type="submission" date="2020-02" db="EMBL/GenBank/DDBJ databases">
        <authorList>
            <person name="Ma Q."/>
            <person name="Huang Y."/>
            <person name="Song X."/>
            <person name="Pei D."/>
        </authorList>
    </citation>
    <scope>NUCLEOTIDE SEQUENCE [LARGE SCALE GENOMIC DNA]</scope>
    <source>
        <strain evidence="8">Sxm20200214</strain>
        <tissue evidence="8">Leaf</tissue>
    </source>
</reference>
<feature type="region of interest" description="Disordered" evidence="5">
    <location>
        <begin position="886"/>
        <end position="916"/>
    </location>
</feature>
<dbReference type="OrthoDB" id="6147534at2759"/>
<feature type="region of interest" description="Disordered" evidence="5">
    <location>
        <begin position="600"/>
        <end position="661"/>
    </location>
</feature>
<dbReference type="SUPFAM" id="SSF46689">
    <property type="entry name" value="Homeodomain-like"/>
    <property type="match status" value="1"/>
</dbReference>
<accession>A0A8X7SFC9</accession>
<keyword evidence="4" id="KW-0539">Nucleus</keyword>
<dbReference type="GO" id="GO:0003714">
    <property type="term" value="F:transcription corepressor activity"/>
    <property type="evidence" value="ECO:0007669"/>
    <property type="project" value="TreeGrafter"/>
</dbReference>
<dbReference type="Pfam" id="PF25826">
    <property type="entry name" value="DUF7952"/>
    <property type="match status" value="1"/>
</dbReference>
<evidence type="ECO:0000256" key="5">
    <source>
        <dbReference type="SAM" id="MobiDB-lite"/>
    </source>
</evidence>
<evidence type="ECO:0000256" key="2">
    <source>
        <dbReference type="ARBA" id="ARBA00023015"/>
    </source>
</evidence>
<organism evidence="8 9">
    <name type="scientific">Brassica carinata</name>
    <name type="common">Ethiopian mustard</name>
    <name type="synonym">Abyssinian cabbage</name>
    <dbReference type="NCBI Taxonomy" id="52824"/>
    <lineage>
        <taxon>Eukaryota</taxon>
        <taxon>Viridiplantae</taxon>
        <taxon>Streptophyta</taxon>
        <taxon>Embryophyta</taxon>
        <taxon>Tracheophyta</taxon>
        <taxon>Spermatophyta</taxon>
        <taxon>Magnoliopsida</taxon>
        <taxon>eudicotyledons</taxon>
        <taxon>Gunneridae</taxon>
        <taxon>Pentapetalae</taxon>
        <taxon>rosids</taxon>
        <taxon>malvids</taxon>
        <taxon>Brassicales</taxon>
        <taxon>Brassicaceae</taxon>
        <taxon>Brassiceae</taxon>
        <taxon>Brassica</taxon>
    </lineage>
</organism>
<gene>
    <name evidence="8" type="ORF">Bca52824_034122</name>
</gene>